<dbReference type="OrthoDB" id="9805111at2"/>
<dbReference type="Pfam" id="PF00813">
    <property type="entry name" value="FliP"/>
    <property type="match status" value="1"/>
</dbReference>
<reference evidence="13 14" key="1">
    <citation type="submission" date="2015-07" db="EMBL/GenBank/DDBJ databases">
        <title>Genome sequence of Leptolinea tardivitalis DSM 16556.</title>
        <authorList>
            <person name="Hemp J."/>
            <person name="Ward L.M."/>
            <person name="Pace L.A."/>
            <person name="Fischer W.W."/>
        </authorList>
    </citation>
    <scope>NUCLEOTIDE SEQUENCE [LARGE SCALE GENOMIC DNA]</scope>
    <source>
        <strain evidence="13 14">YMTK-2</strain>
    </source>
</reference>
<feature type="transmembrane region" description="Helical" evidence="12">
    <location>
        <begin position="83"/>
        <end position="102"/>
    </location>
</feature>
<keyword evidence="7 12" id="KW-0653">Protein transport</keyword>
<keyword evidence="8 12" id="KW-1133">Transmembrane helix</keyword>
<dbReference type="InterPro" id="IPR005838">
    <property type="entry name" value="T3SS_IM_P"/>
</dbReference>
<keyword evidence="5 12" id="KW-0812">Transmembrane</keyword>
<evidence type="ECO:0000256" key="4">
    <source>
        <dbReference type="ARBA" id="ARBA00022475"/>
    </source>
</evidence>
<gene>
    <name evidence="12" type="primary">fliP</name>
    <name evidence="13" type="ORF">ADM99_12375</name>
</gene>
<name>A0A0P6XJ25_9CHLR</name>
<evidence type="ECO:0000313" key="14">
    <source>
        <dbReference type="Proteomes" id="UP000050430"/>
    </source>
</evidence>
<dbReference type="PRINTS" id="PR01302">
    <property type="entry name" value="TYPE3IMPPROT"/>
</dbReference>
<feature type="transmembrane region" description="Helical" evidence="12">
    <location>
        <begin position="213"/>
        <end position="232"/>
    </location>
</feature>
<dbReference type="PROSITE" id="PS01061">
    <property type="entry name" value="FLIP_2"/>
    <property type="match status" value="1"/>
</dbReference>
<comment type="similarity">
    <text evidence="1 12">Belongs to the FliP/MopC/SpaP family.</text>
</comment>
<evidence type="ECO:0000256" key="2">
    <source>
        <dbReference type="ARBA" id="ARBA00021714"/>
    </source>
</evidence>
<dbReference type="PANTHER" id="PTHR30587:SF0">
    <property type="entry name" value="FLAGELLAR BIOSYNTHETIC PROTEIN FLIP"/>
    <property type="match status" value="1"/>
</dbReference>
<evidence type="ECO:0000256" key="6">
    <source>
        <dbReference type="ARBA" id="ARBA00022795"/>
    </source>
</evidence>
<evidence type="ECO:0000256" key="9">
    <source>
        <dbReference type="ARBA" id="ARBA00023136"/>
    </source>
</evidence>
<dbReference type="PATRIC" id="fig|229920.5.peg.2799"/>
<accession>A0A0P6XJ25</accession>
<organism evidence="13 14">
    <name type="scientific">Leptolinea tardivitalis</name>
    <dbReference type="NCBI Taxonomy" id="229920"/>
    <lineage>
        <taxon>Bacteria</taxon>
        <taxon>Bacillati</taxon>
        <taxon>Chloroflexota</taxon>
        <taxon>Anaerolineae</taxon>
        <taxon>Anaerolineales</taxon>
        <taxon>Anaerolineaceae</taxon>
        <taxon>Leptolinea</taxon>
    </lineage>
</organism>
<protein>
    <recommendedName>
        <fullName evidence="2 12">Flagellar biosynthetic protein FliP</fullName>
    </recommendedName>
</protein>
<evidence type="ECO:0000256" key="10">
    <source>
        <dbReference type="ARBA" id="ARBA00023143"/>
    </source>
</evidence>
<keyword evidence="3 12" id="KW-0813">Transport</keyword>
<dbReference type="STRING" id="229920.ADM99_12375"/>
<keyword evidence="14" id="KW-1185">Reference proteome</keyword>
<dbReference type="EMBL" id="LGCK01000012">
    <property type="protein sequence ID" value="KPL71197.1"/>
    <property type="molecule type" value="Genomic_DNA"/>
</dbReference>
<evidence type="ECO:0000256" key="1">
    <source>
        <dbReference type="ARBA" id="ARBA00006257"/>
    </source>
</evidence>
<comment type="caution">
    <text evidence="13">The sequence shown here is derived from an EMBL/GenBank/DDBJ whole genome shotgun (WGS) entry which is preliminary data.</text>
</comment>
<dbReference type="GO" id="GO:0005886">
    <property type="term" value="C:plasma membrane"/>
    <property type="evidence" value="ECO:0007669"/>
    <property type="project" value="UniProtKB-SubCell"/>
</dbReference>
<keyword evidence="11 12" id="KW-1006">Bacterial flagellum protein export</keyword>
<dbReference type="InterPro" id="IPR005837">
    <property type="entry name" value="FliP"/>
</dbReference>
<keyword evidence="9 12" id="KW-0472">Membrane</keyword>
<evidence type="ECO:0000256" key="12">
    <source>
        <dbReference type="RuleBase" id="RU362069"/>
    </source>
</evidence>
<feature type="transmembrane region" description="Helical" evidence="12">
    <location>
        <begin position="42"/>
        <end position="71"/>
    </location>
</feature>
<feature type="transmembrane region" description="Helical" evidence="12">
    <location>
        <begin position="179"/>
        <end position="201"/>
    </location>
</feature>
<dbReference type="GO" id="GO:0044781">
    <property type="term" value="P:bacterial-type flagellum organization"/>
    <property type="evidence" value="ECO:0007669"/>
    <property type="project" value="UniProtKB-UniRule"/>
</dbReference>
<dbReference type="NCBIfam" id="NF009438">
    <property type="entry name" value="PRK12797.1"/>
    <property type="match status" value="1"/>
</dbReference>
<keyword evidence="13" id="KW-0966">Cell projection</keyword>
<dbReference type="Proteomes" id="UP000050430">
    <property type="component" value="Unassembled WGS sequence"/>
</dbReference>
<evidence type="ECO:0000256" key="5">
    <source>
        <dbReference type="ARBA" id="ARBA00022692"/>
    </source>
</evidence>
<keyword evidence="13" id="KW-0282">Flagellum</keyword>
<keyword evidence="13" id="KW-0969">Cilium</keyword>
<sequence>MVLTVFLSGCAGISESTTAPGVSLTLNPTGQPKEITSGVQLLVLLTVLSLAPSILILATSFTRIVIVLSMLRNAIGTPTAPPNQVIIGLALLLTFFSMSPIINKVNNDAIKPYSANQIDQETFLKKAVDPFREFMFKNTREKDIELFLAMSNSPRPNSLQDIDTVVLMPAFVISELKTAFTMGFVIYVPFLIIDMVVSSILLSMGMMMMPPSLVSLPFKLLLFVMVDGWYLITRSLLLSFK</sequence>
<dbReference type="AlphaFoldDB" id="A0A0P6XJ25"/>
<evidence type="ECO:0000256" key="11">
    <source>
        <dbReference type="ARBA" id="ARBA00023225"/>
    </source>
</evidence>
<proteinExistence type="inferred from homology"/>
<comment type="function">
    <text evidence="12">Plays a role in the flagellum-specific transport system.</text>
</comment>
<dbReference type="PRINTS" id="PR00951">
    <property type="entry name" value="FLGBIOSNFLIP"/>
</dbReference>
<keyword evidence="6 12" id="KW-1005">Bacterial flagellum biogenesis</keyword>
<dbReference type="PANTHER" id="PTHR30587">
    <property type="entry name" value="FLAGELLAR BIOSYNTHETIC PROTEIN FLIP"/>
    <property type="match status" value="1"/>
</dbReference>
<evidence type="ECO:0000256" key="3">
    <source>
        <dbReference type="ARBA" id="ARBA00022448"/>
    </source>
</evidence>
<evidence type="ECO:0000313" key="13">
    <source>
        <dbReference type="EMBL" id="KPL71197.1"/>
    </source>
</evidence>
<evidence type="ECO:0000256" key="8">
    <source>
        <dbReference type="ARBA" id="ARBA00022989"/>
    </source>
</evidence>
<dbReference type="GO" id="GO:0009425">
    <property type="term" value="C:bacterial-type flagellum basal body"/>
    <property type="evidence" value="ECO:0007669"/>
    <property type="project" value="UniProtKB-SubCell"/>
</dbReference>
<keyword evidence="10" id="KW-0975">Bacterial flagellum</keyword>
<dbReference type="NCBIfam" id="TIGR01103">
    <property type="entry name" value="fliP"/>
    <property type="match status" value="1"/>
</dbReference>
<dbReference type="GO" id="GO:0009306">
    <property type="term" value="P:protein secretion"/>
    <property type="evidence" value="ECO:0007669"/>
    <property type="project" value="UniProtKB-UniRule"/>
</dbReference>
<evidence type="ECO:0000256" key="7">
    <source>
        <dbReference type="ARBA" id="ARBA00022927"/>
    </source>
</evidence>
<comment type="subcellular location">
    <subcellularLocation>
        <location evidence="12">Cell membrane</location>
        <topology evidence="12">Multi-pass membrane protein</topology>
    </subcellularLocation>
    <subcellularLocation>
        <location evidence="12">Bacterial flagellum basal body</location>
    </subcellularLocation>
</comment>
<keyword evidence="4 12" id="KW-1003">Cell membrane</keyword>